<proteinExistence type="inferred from homology"/>
<dbReference type="InterPro" id="IPR045076">
    <property type="entry name" value="MutS"/>
</dbReference>
<evidence type="ECO:0000256" key="2">
    <source>
        <dbReference type="ARBA" id="ARBA00007094"/>
    </source>
</evidence>
<dbReference type="Gene3D" id="3.40.50.300">
    <property type="entry name" value="P-loop containing nucleotide triphosphate hydrolases"/>
    <property type="match status" value="1"/>
</dbReference>
<dbReference type="Pfam" id="PF00488">
    <property type="entry name" value="MutS_V"/>
    <property type="match status" value="1"/>
</dbReference>
<dbReference type="InterPro" id="IPR007861">
    <property type="entry name" value="DNA_mismatch_repair_MutS_clamp"/>
</dbReference>
<dbReference type="Pfam" id="PF01624">
    <property type="entry name" value="MutS_I"/>
    <property type="match status" value="1"/>
</dbReference>
<evidence type="ECO:0000256" key="7">
    <source>
        <dbReference type="ARBA" id="ARBA00023204"/>
    </source>
</evidence>
<organism evidence="13 14">
    <name type="scientific">Batrachochytrium salamandrivorans</name>
    <dbReference type="NCBI Taxonomy" id="1357716"/>
    <lineage>
        <taxon>Eukaryota</taxon>
        <taxon>Fungi</taxon>
        <taxon>Fungi incertae sedis</taxon>
        <taxon>Chytridiomycota</taxon>
        <taxon>Chytridiomycota incertae sedis</taxon>
        <taxon>Chytridiomycetes</taxon>
        <taxon>Rhizophydiales</taxon>
        <taxon>Rhizophydiales incertae sedis</taxon>
        <taxon>Batrachochytrium</taxon>
    </lineage>
</organism>
<comment type="caution">
    <text evidence="13">The sequence shown here is derived from an EMBL/GenBank/DDBJ whole genome shotgun (WGS) entry which is preliminary data.</text>
</comment>
<dbReference type="EMBL" id="JAFCIX010000579">
    <property type="protein sequence ID" value="KAH6585738.1"/>
    <property type="molecule type" value="Genomic_DNA"/>
</dbReference>
<evidence type="ECO:0000256" key="3">
    <source>
        <dbReference type="ARBA" id="ARBA00022741"/>
    </source>
</evidence>
<dbReference type="PROSITE" id="PS00486">
    <property type="entry name" value="DNA_MISMATCH_REPAIR_2"/>
    <property type="match status" value="1"/>
</dbReference>
<dbReference type="InterPro" id="IPR007860">
    <property type="entry name" value="DNA_mmatch_repair_MutS_con_dom"/>
</dbReference>
<gene>
    <name evidence="13" type="ORF">BASA50_001073</name>
</gene>
<feature type="compositionally biased region" description="Polar residues" evidence="11">
    <location>
        <begin position="1"/>
        <end position="13"/>
    </location>
</feature>
<evidence type="ECO:0000256" key="5">
    <source>
        <dbReference type="ARBA" id="ARBA00022840"/>
    </source>
</evidence>
<feature type="domain" description="DNA mismatch repair proteins mutS family" evidence="12">
    <location>
        <begin position="854"/>
        <end position="870"/>
    </location>
</feature>
<evidence type="ECO:0000256" key="8">
    <source>
        <dbReference type="ARBA" id="ARBA00023242"/>
    </source>
</evidence>
<keyword evidence="8" id="KW-0539">Nucleus</keyword>
<dbReference type="SUPFAM" id="SSF48334">
    <property type="entry name" value="DNA repair protein MutS, domain III"/>
    <property type="match status" value="1"/>
</dbReference>
<dbReference type="Gene3D" id="3.40.1170.10">
    <property type="entry name" value="DNA repair protein MutS, domain I"/>
    <property type="match status" value="1"/>
</dbReference>
<dbReference type="InterPro" id="IPR017261">
    <property type="entry name" value="DNA_mismatch_repair_MutS/MSH"/>
</dbReference>
<keyword evidence="6 10" id="KW-0238">DNA-binding</keyword>
<keyword evidence="4 10" id="KW-0227">DNA damage</keyword>
<dbReference type="InterPro" id="IPR016151">
    <property type="entry name" value="DNA_mismatch_repair_MutS_N"/>
</dbReference>
<dbReference type="SUPFAM" id="SSF52540">
    <property type="entry name" value="P-loop containing nucleoside triphosphate hydrolases"/>
    <property type="match status" value="1"/>
</dbReference>
<keyword evidence="14" id="KW-1185">Reference proteome</keyword>
<dbReference type="InterPro" id="IPR007695">
    <property type="entry name" value="DNA_mismatch_repair_MutS-lik_N"/>
</dbReference>
<dbReference type="SMART" id="SM00534">
    <property type="entry name" value="MUTSac"/>
    <property type="match status" value="1"/>
</dbReference>
<evidence type="ECO:0000256" key="6">
    <source>
        <dbReference type="ARBA" id="ARBA00023125"/>
    </source>
</evidence>
<dbReference type="SUPFAM" id="SSF55271">
    <property type="entry name" value="DNA repair protein MutS, domain I"/>
    <property type="match status" value="1"/>
</dbReference>
<evidence type="ECO:0000259" key="12">
    <source>
        <dbReference type="PROSITE" id="PS00486"/>
    </source>
</evidence>
<keyword evidence="7 10" id="KW-0234">DNA repair</keyword>
<feature type="compositionally biased region" description="Low complexity" evidence="11">
    <location>
        <begin position="21"/>
        <end position="40"/>
    </location>
</feature>
<comment type="similarity">
    <text evidence="2">Belongs to the DNA mismatch repair MutS family. MSH3 subfamily.</text>
</comment>
<evidence type="ECO:0000256" key="9">
    <source>
        <dbReference type="ARBA" id="ARBA00029792"/>
    </source>
</evidence>
<dbReference type="InterPro" id="IPR007696">
    <property type="entry name" value="DNA_mismatch_repair_MutS_core"/>
</dbReference>
<keyword evidence="5" id="KW-0067">ATP-binding</keyword>
<dbReference type="InterPro" id="IPR000432">
    <property type="entry name" value="DNA_mismatch_repair_MutS_C"/>
</dbReference>
<sequence>MKQRSISSFFASKTDSEVSKQPQSTSSSPSTSTLSALQTPKRSTTDLERMRYKLPIGSSCSKSLTKRQLPLDLAMDVCMSDGQNNAQTRQLQEDTLINLDHPELLYSSQTSTVSGRSLLNTPIKRYKKSDSLTPLEQQFMDIKAAHPDCLLFVEVGYKYRFFGDDAQIASRGELGIVAFVDHSMATASIPVHRLEVHVKKLVHLGHKVGIVRQIETAAIKGSSYIQFSFIFVLSSKKNGFRDYADRRRCYFKREIEAAGDNKNAPFARKLVKIYTKGTMLFEMESCDDDGDGATGTAESGFLIALHERKVLETGDCQISMMAVQLATGTVVFDDFTDNFLRTELETRLSHMEPAELILPIQDLSVPTQKMIQLICSKLSGSGDLVRIEKVPWFDVTPDKAKLALMEKTVGSGALPDWVIDFPHSTFPCMLAVQEYLTQFGLQDLFQMQIKPLPFSQIGFMSLNANTISSLEIFRNQTDGSERGSLFESLNSTKTKFGRRLFRRWLSRPLVNIKQLDDRLKAVQEIKQLIADENPTMLRIATMIKNGLDDVFQSRHLRTLLESMGMIFSSVESLLSRVSQEGAHENNQNTFFKHPDSYPEIAKWTQSELNVQQHLMDQLVNIRKLLKMPSLEYTTVNGIAFLIELSNKKLDHVPISWTKMSTTKTVSRFHSPDIIDLVRERNCILEELNAACRGAFFKFMREISDHFLEFRQAIQNAAEIDCLLSLSRLAENPLYVMPQFVMTPIIEAIDTLNPILHRICDNYVPNDISLDLTRRCLLITGPNMGGKSCYVKQVALICLMAQIGSYVPATSVTLGIFDSIHVRMGASDDLVRNQSTFMKELQETSDILARCTSRSLVILDELGRGTSTFDGTAIAYATLLHLVDSVRCMTLFVTHYPSLGSMCEEVDEGAIRNAHMGFLETRNQISGGVCNESSAMTSTQTCDSQIVFLHKLVDGASLHSYGVNVARMAGLPRSVLVSASAKSAEMQHETEQRIKAVRANDRMRSFVDLWRKTIL</sequence>
<dbReference type="Gene3D" id="1.10.1420.10">
    <property type="match status" value="1"/>
</dbReference>
<comment type="subcellular location">
    <subcellularLocation>
        <location evidence="1">Nucleus</location>
    </subcellularLocation>
</comment>
<dbReference type="Proteomes" id="UP001648503">
    <property type="component" value="Unassembled WGS sequence"/>
</dbReference>
<dbReference type="PANTHER" id="PTHR11361:SF122">
    <property type="entry name" value="DNA MISMATCH REPAIR PROTEIN MSH3"/>
    <property type="match status" value="1"/>
</dbReference>
<evidence type="ECO:0000256" key="11">
    <source>
        <dbReference type="SAM" id="MobiDB-lite"/>
    </source>
</evidence>
<evidence type="ECO:0000313" key="14">
    <source>
        <dbReference type="Proteomes" id="UP001648503"/>
    </source>
</evidence>
<accession>A0ABQ8ES95</accession>
<dbReference type="SMART" id="SM00533">
    <property type="entry name" value="MUTSd"/>
    <property type="match status" value="1"/>
</dbReference>
<evidence type="ECO:0000256" key="1">
    <source>
        <dbReference type="ARBA" id="ARBA00004123"/>
    </source>
</evidence>
<evidence type="ECO:0000256" key="10">
    <source>
        <dbReference type="RuleBase" id="RU003756"/>
    </source>
</evidence>
<evidence type="ECO:0000256" key="4">
    <source>
        <dbReference type="ARBA" id="ARBA00022763"/>
    </source>
</evidence>
<comment type="function">
    <text evidence="10">Component of the post-replicative DNA mismatch repair system (MMR).</text>
</comment>
<dbReference type="Pfam" id="PF05192">
    <property type="entry name" value="MutS_III"/>
    <property type="match status" value="1"/>
</dbReference>
<dbReference type="InterPro" id="IPR036678">
    <property type="entry name" value="MutS_con_dom_sf"/>
</dbReference>
<dbReference type="Gene3D" id="3.30.420.110">
    <property type="entry name" value="MutS, connector domain"/>
    <property type="match status" value="1"/>
</dbReference>
<protein>
    <recommendedName>
        <fullName evidence="9">MutS protein homolog 3</fullName>
    </recommendedName>
</protein>
<reference evidence="13 14" key="1">
    <citation type="submission" date="2021-02" db="EMBL/GenBank/DDBJ databases">
        <title>Variation within the Batrachochytrium salamandrivorans European outbreak.</title>
        <authorList>
            <person name="Kelly M."/>
            <person name="Pasmans F."/>
            <person name="Shea T.P."/>
            <person name="Munoz J.F."/>
            <person name="Carranza S."/>
            <person name="Cuomo C.A."/>
            <person name="Martel A."/>
        </authorList>
    </citation>
    <scope>NUCLEOTIDE SEQUENCE [LARGE SCALE GENOMIC DNA]</scope>
    <source>
        <strain evidence="13 14">AMFP18/2</strain>
    </source>
</reference>
<dbReference type="PIRSF" id="PIRSF037677">
    <property type="entry name" value="DNA_mis_repair_Msh6"/>
    <property type="match status" value="1"/>
</dbReference>
<dbReference type="InterPro" id="IPR036187">
    <property type="entry name" value="DNA_mismatch_repair_MutS_sf"/>
</dbReference>
<name>A0ABQ8ES95_9FUNG</name>
<feature type="region of interest" description="Disordered" evidence="11">
    <location>
        <begin position="1"/>
        <end position="49"/>
    </location>
</feature>
<dbReference type="Pfam" id="PF05188">
    <property type="entry name" value="MutS_II"/>
    <property type="match status" value="1"/>
</dbReference>
<dbReference type="Pfam" id="PF05190">
    <property type="entry name" value="MutS_IV"/>
    <property type="match status" value="1"/>
</dbReference>
<dbReference type="PANTHER" id="PTHR11361">
    <property type="entry name" value="DNA MISMATCH REPAIR PROTEIN MUTS FAMILY MEMBER"/>
    <property type="match status" value="1"/>
</dbReference>
<dbReference type="InterPro" id="IPR027417">
    <property type="entry name" value="P-loop_NTPase"/>
</dbReference>
<dbReference type="Gene3D" id="6.10.140.80">
    <property type="match status" value="1"/>
</dbReference>
<evidence type="ECO:0000313" key="13">
    <source>
        <dbReference type="EMBL" id="KAH6585738.1"/>
    </source>
</evidence>
<keyword evidence="3 10" id="KW-0547">Nucleotide-binding</keyword>